<organism evidence="1 2">
    <name type="scientific">Vibrio ishigakensis</name>
    <dbReference type="NCBI Taxonomy" id="1481914"/>
    <lineage>
        <taxon>Bacteria</taxon>
        <taxon>Pseudomonadati</taxon>
        <taxon>Pseudomonadota</taxon>
        <taxon>Gammaproteobacteria</taxon>
        <taxon>Vibrionales</taxon>
        <taxon>Vibrionaceae</taxon>
        <taxon>Vibrio</taxon>
    </lineage>
</organism>
<evidence type="ECO:0000313" key="2">
    <source>
        <dbReference type="Proteomes" id="UP000031666"/>
    </source>
</evidence>
<sequence length="42" mass="4757">MTAVSMLASWVARTLAPFDTCPESARVPLKARPLVWTQIERR</sequence>
<dbReference type="STRING" id="1481914.JCM19241_3275"/>
<comment type="caution">
    <text evidence="1">The sequence shown here is derived from an EMBL/GenBank/DDBJ whole genome shotgun (WGS) entry which is preliminary data.</text>
</comment>
<protein>
    <submittedName>
        <fullName evidence="1">Uncharacterized protein</fullName>
    </submittedName>
</protein>
<dbReference type="EMBL" id="BBSC01000004">
    <property type="protein sequence ID" value="GAM75363.1"/>
    <property type="molecule type" value="Genomic_DNA"/>
</dbReference>
<dbReference type="Proteomes" id="UP000031666">
    <property type="component" value="Unassembled WGS sequence"/>
</dbReference>
<proteinExistence type="predicted"/>
<gene>
    <name evidence="1" type="ORF">JCM19241_3275</name>
</gene>
<dbReference type="AlphaFoldDB" id="A0A0B8QJT1"/>
<accession>A0A0B8QJT1</accession>
<reference evidence="1 2" key="1">
    <citation type="submission" date="2015-01" db="EMBL/GenBank/DDBJ databases">
        <title>Vibrio sp. C94 JCM 19241 whole genome shotgun sequence.</title>
        <authorList>
            <person name="Sawabe T."/>
            <person name="Meirelles P."/>
            <person name="Feng G."/>
            <person name="Sayaka M."/>
            <person name="Hattori M."/>
            <person name="Ohkuma M."/>
        </authorList>
    </citation>
    <scope>NUCLEOTIDE SEQUENCE [LARGE SCALE GENOMIC DNA]</scope>
    <source>
        <strain evidence="2">JCM 19241</strain>
    </source>
</reference>
<name>A0A0B8QJT1_9VIBR</name>
<reference evidence="1 2" key="2">
    <citation type="submission" date="2015-01" db="EMBL/GenBank/DDBJ databases">
        <authorList>
            <consortium name="NBRP consortium"/>
            <person name="Sawabe T."/>
            <person name="Meirelles P."/>
            <person name="Feng G."/>
            <person name="Sayaka M."/>
            <person name="Hattori M."/>
            <person name="Ohkuma M."/>
        </authorList>
    </citation>
    <scope>NUCLEOTIDE SEQUENCE [LARGE SCALE GENOMIC DNA]</scope>
    <source>
        <strain evidence="2">JCM 19241</strain>
    </source>
</reference>
<evidence type="ECO:0000313" key="1">
    <source>
        <dbReference type="EMBL" id="GAM75363.1"/>
    </source>
</evidence>